<dbReference type="InterPro" id="IPR011256">
    <property type="entry name" value="Reg_factor_effector_dom_sf"/>
</dbReference>
<evidence type="ECO:0000313" key="2">
    <source>
        <dbReference type="EMBL" id="SEC97040.1"/>
    </source>
</evidence>
<organism evidence="2 3">
    <name type="scientific">Pseudomonas taetrolens</name>
    <dbReference type="NCBI Taxonomy" id="47884"/>
    <lineage>
        <taxon>Bacteria</taxon>
        <taxon>Pseudomonadati</taxon>
        <taxon>Pseudomonadota</taxon>
        <taxon>Gammaproteobacteria</taxon>
        <taxon>Pseudomonadales</taxon>
        <taxon>Pseudomonadaceae</taxon>
        <taxon>Pseudomonas</taxon>
    </lineage>
</organism>
<accession>A0A1H4WVH4</accession>
<proteinExistence type="predicted"/>
<dbReference type="SMART" id="SM00871">
    <property type="entry name" value="AraC_E_bind"/>
    <property type="match status" value="1"/>
</dbReference>
<dbReference type="InterPro" id="IPR029442">
    <property type="entry name" value="GyrI-like"/>
</dbReference>
<dbReference type="Gene3D" id="3.20.80.10">
    <property type="entry name" value="Regulatory factor, effector binding domain"/>
    <property type="match status" value="1"/>
</dbReference>
<reference evidence="2 3" key="1">
    <citation type="submission" date="2016-10" db="EMBL/GenBank/DDBJ databases">
        <authorList>
            <person name="Varghese N."/>
            <person name="Submissions S."/>
        </authorList>
    </citation>
    <scope>NUCLEOTIDE SEQUENCE [LARGE SCALE GENOMIC DNA]</scope>
    <source>
        <strain evidence="2 3">BS3652</strain>
    </source>
</reference>
<evidence type="ECO:0000313" key="3">
    <source>
        <dbReference type="Proteomes" id="UP000183155"/>
    </source>
</evidence>
<sequence length="182" mass="20534">MFFPILHSQTAYLLKEYPRMDDMTKFALPEPRFTHGPFQLIAGLGERFTQDTLGGIPELWKKLLPHIGTIPGQTGCETYGVCCHPDGQGGFEYIAGVAISKLDDLPEQYRWVELPAQEYAVFEHQGSLADLGKTMQAIWKDWLPQSGFEAADAPEFERYSAEFDPQAGAGVFEIWIPVKKRH</sequence>
<protein>
    <submittedName>
        <fullName evidence="2">AraC family transcriptional regulator</fullName>
    </submittedName>
</protein>
<dbReference type="SUPFAM" id="SSF55136">
    <property type="entry name" value="Probable bacterial effector-binding domain"/>
    <property type="match status" value="1"/>
</dbReference>
<feature type="domain" description="AraC effector-binding" evidence="1">
    <location>
        <begin position="29"/>
        <end position="179"/>
    </location>
</feature>
<gene>
    <name evidence="2" type="ORF">SAMN04490203_3504</name>
</gene>
<dbReference type="PANTHER" id="PTHR36444:SF2">
    <property type="entry name" value="TRANSCRIPTIONAL REGULATOR PROTEIN YOBU-RELATED"/>
    <property type="match status" value="1"/>
</dbReference>
<dbReference type="EMBL" id="FNRS01000001">
    <property type="protein sequence ID" value="SEC97040.1"/>
    <property type="molecule type" value="Genomic_DNA"/>
</dbReference>
<dbReference type="PANTHER" id="PTHR36444">
    <property type="entry name" value="TRANSCRIPTIONAL REGULATOR PROTEIN YOBU-RELATED"/>
    <property type="match status" value="1"/>
</dbReference>
<comment type="caution">
    <text evidence="2">The sequence shown here is derived from an EMBL/GenBank/DDBJ whole genome shotgun (WGS) entry which is preliminary data.</text>
</comment>
<evidence type="ECO:0000259" key="1">
    <source>
        <dbReference type="SMART" id="SM00871"/>
    </source>
</evidence>
<keyword evidence="3" id="KW-1185">Reference proteome</keyword>
<dbReference type="InterPro" id="IPR053182">
    <property type="entry name" value="YobU-like_regulator"/>
</dbReference>
<name>A0A1H4WVH4_PSETA</name>
<dbReference type="InterPro" id="IPR010499">
    <property type="entry name" value="AraC_E-bd"/>
</dbReference>
<dbReference type="Proteomes" id="UP000183155">
    <property type="component" value="Unassembled WGS sequence"/>
</dbReference>
<dbReference type="Pfam" id="PF06445">
    <property type="entry name" value="GyrI-like"/>
    <property type="match status" value="1"/>
</dbReference>